<comment type="caution">
    <text evidence="1">The sequence shown here is derived from an EMBL/GenBank/DDBJ whole genome shotgun (WGS) entry which is preliminary data.</text>
</comment>
<name>A0A645J3R9_9ZZZZ</name>
<organism evidence="1">
    <name type="scientific">bioreactor metagenome</name>
    <dbReference type="NCBI Taxonomy" id="1076179"/>
    <lineage>
        <taxon>unclassified sequences</taxon>
        <taxon>metagenomes</taxon>
        <taxon>ecological metagenomes</taxon>
    </lineage>
</organism>
<sequence length="68" mass="7112">MVCVKHGGHPCADRLSTLYDETAPRLLGGQPDECQPHAHLPGGTGGGEWVGSPAEQLRRHAGTVVGEN</sequence>
<accession>A0A645J3R9</accession>
<evidence type="ECO:0000313" key="1">
    <source>
        <dbReference type="EMBL" id="MPN58298.1"/>
    </source>
</evidence>
<proteinExistence type="predicted"/>
<protein>
    <submittedName>
        <fullName evidence="1">Uncharacterized protein</fullName>
    </submittedName>
</protein>
<dbReference type="AlphaFoldDB" id="A0A645J3R9"/>
<dbReference type="EMBL" id="VSSQ01130819">
    <property type="protein sequence ID" value="MPN58298.1"/>
    <property type="molecule type" value="Genomic_DNA"/>
</dbReference>
<reference evidence="1" key="1">
    <citation type="submission" date="2019-08" db="EMBL/GenBank/DDBJ databases">
        <authorList>
            <person name="Kucharzyk K."/>
            <person name="Murdoch R.W."/>
            <person name="Higgins S."/>
            <person name="Loffler F."/>
        </authorList>
    </citation>
    <scope>NUCLEOTIDE SEQUENCE</scope>
</reference>
<gene>
    <name evidence="1" type="ORF">SDC9_206001</name>
</gene>